<dbReference type="Proteomes" id="UP001458880">
    <property type="component" value="Unassembled WGS sequence"/>
</dbReference>
<accession>A0AAW1KGR2</accession>
<dbReference type="EMBL" id="JASPKY010000235">
    <property type="protein sequence ID" value="KAK9717898.1"/>
    <property type="molecule type" value="Genomic_DNA"/>
</dbReference>
<evidence type="ECO:0000313" key="2">
    <source>
        <dbReference type="Proteomes" id="UP001458880"/>
    </source>
</evidence>
<protein>
    <submittedName>
        <fullName evidence="1">Uncharacterized protein</fullName>
    </submittedName>
</protein>
<keyword evidence="2" id="KW-1185">Reference proteome</keyword>
<comment type="caution">
    <text evidence="1">The sequence shown here is derived from an EMBL/GenBank/DDBJ whole genome shotgun (WGS) entry which is preliminary data.</text>
</comment>
<name>A0AAW1KGR2_POPJA</name>
<proteinExistence type="predicted"/>
<organism evidence="1 2">
    <name type="scientific">Popillia japonica</name>
    <name type="common">Japanese beetle</name>
    <dbReference type="NCBI Taxonomy" id="7064"/>
    <lineage>
        <taxon>Eukaryota</taxon>
        <taxon>Metazoa</taxon>
        <taxon>Ecdysozoa</taxon>
        <taxon>Arthropoda</taxon>
        <taxon>Hexapoda</taxon>
        <taxon>Insecta</taxon>
        <taxon>Pterygota</taxon>
        <taxon>Neoptera</taxon>
        <taxon>Endopterygota</taxon>
        <taxon>Coleoptera</taxon>
        <taxon>Polyphaga</taxon>
        <taxon>Scarabaeiformia</taxon>
        <taxon>Scarabaeidae</taxon>
        <taxon>Rutelinae</taxon>
        <taxon>Popillia</taxon>
    </lineage>
</organism>
<dbReference type="AlphaFoldDB" id="A0AAW1KGR2"/>
<evidence type="ECO:0000313" key="1">
    <source>
        <dbReference type="EMBL" id="KAK9717898.1"/>
    </source>
</evidence>
<reference evidence="1 2" key="1">
    <citation type="journal article" date="2024" name="BMC Genomics">
        <title>De novo assembly and annotation of Popillia japonica's genome with initial clues to its potential as an invasive pest.</title>
        <authorList>
            <person name="Cucini C."/>
            <person name="Boschi S."/>
            <person name="Funari R."/>
            <person name="Cardaioli E."/>
            <person name="Iannotti N."/>
            <person name="Marturano G."/>
            <person name="Paoli F."/>
            <person name="Bruttini M."/>
            <person name="Carapelli A."/>
            <person name="Frati F."/>
            <person name="Nardi F."/>
        </authorList>
    </citation>
    <scope>NUCLEOTIDE SEQUENCE [LARGE SCALE GENOMIC DNA]</scope>
    <source>
        <strain evidence="1">DMR45628</strain>
    </source>
</reference>
<gene>
    <name evidence="1" type="ORF">QE152_g23470</name>
</gene>
<sequence length="96" mass="10645">MDFNKEKKCQSANKYTRKMFVLQSVLASATTVLLKNGNDCCFFPVGVPTAHRIVTPSFFSSTPPTLLLAYGKSEFITLSHKGLPLVNATRKVHLLK</sequence>